<organism evidence="2 3">
    <name type="scientific">Erythranthe guttata</name>
    <name type="common">Yellow monkey flower</name>
    <name type="synonym">Mimulus guttatus</name>
    <dbReference type="NCBI Taxonomy" id="4155"/>
    <lineage>
        <taxon>Eukaryota</taxon>
        <taxon>Viridiplantae</taxon>
        <taxon>Streptophyta</taxon>
        <taxon>Embryophyta</taxon>
        <taxon>Tracheophyta</taxon>
        <taxon>Spermatophyta</taxon>
        <taxon>Magnoliopsida</taxon>
        <taxon>eudicotyledons</taxon>
        <taxon>Gunneridae</taxon>
        <taxon>Pentapetalae</taxon>
        <taxon>asterids</taxon>
        <taxon>lamiids</taxon>
        <taxon>Lamiales</taxon>
        <taxon>Phrymaceae</taxon>
        <taxon>Erythranthe</taxon>
    </lineage>
</organism>
<dbReference type="InterPro" id="IPR024752">
    <property type="entry name" value="Myb/SANT-like_dom"/>
</dbReference>
<protein>
    <recommendedName>
        <fullName evidence="1">Myb/SANT-like domain-containing protein</fullName>
    </recommendedName>
</protein>
<proteinExistence type="predicted"/>
<keyword evidence="3" id="KW-1185">Reference proteome</keyword>
<dbReference type="PANTHER" id="PTHR46929:SF33">
    <property type="entry name" value="L10-INTERACTING MYB DOMAIN-CONTAINING PROTEIN-LIKE ISOFORM X1"/>
    <property type="match status" value="1"/>
</dbReference>
<dbReference type="EMBL" id="KI630617">
    <property type="protein sequence ID" value="EYU35481.1"/>
    <property type="molecule type" value="Genomic_DNA"/>
</dbReference>
<dbReference type="PANTHER" id="PTHR46929">
    <property type="entry name" value="EXPRESSED PROTEIN"/>
    <property type="match status" value="1"/>
</dbReference>
<name>A0A022R5I9_ERYGU</name>
<evidence type="ECO:0000313" key="2">
    <source>
        <dbReference type="EMBL" id="EYU35481.1"/>
    </source>
</evidence>
<dbReference type="Pfam" id="PF12776">
    <property type="entry name" value="Myb_DNA-bind_3"/>
    <property type="match status" value="1"/>
</dbReference>
<accession>A0A022R5I9</accession>
<dbReference type="Proteomes" id="UP000030748">
    <property type="component" value="Unassembled WGS sequence"/>
</dbReference>
<reference evidence="2 3" key="1">
    <citation type="journal article" date="2013" name="Proc. Natl. Acad. Sci. U.S.A.">
        <title>Fine-scale variation in meiotic recombination in Mimulus inferred from population shotgun sequencing.</title>
        <authorList>
            <person name="Hellsten U."/>
            <person name="Wright K.M."/>
            <person name="Jenkins J."/>
            <person name="Shu S."/>
            <person name="Yuan Y."/>
            <person name="Wessler S.R."/>
            <person name="Schmutz J."/>
            <person name="Willis J.H."/>
            <person name="Rokhsar D.S."/>
        </authorList>
    </citation>
    <scope>NUCLEOTIDE SEQUENCE [LARGE SCALE GENOMIC DNA]</scope>
    <source>
        <strain evidence="3">cv. DUN x IM62</strain>
    </source>
</reference>
<feature type="domain" description="Myb/SANT-like" evidence="1">
    <location>
        <begin position="94"/>
        <end position="174"/>
    </location>
</feature>
<evidence type="ECO:0000259" key="1">
    <source>
        <dbReference type="Pfam" id="PF12776"/>
    </source>
</evidence>
<sequence>MTSYLLKSRKLIELKNVGPSLPEDSDGNRERQPILREECGELNCVFPHISAHFINHFTISQRPSFSNSIQLAKSLPFNKMANMPPPYVEPGEFHFLKIMAEEIEKHYVPGSTFREESQNYVFRKFRVAFGPFYSDRFLKSRFKHLRKRYQDFSDILSHEGVHWNKEHNLLYGNQKVLTEKCKSHFKNGRYNGEPHFELMSQIFGSGIKYLYI</sequence>
<gene>
    <name evidence="2" type="ORF">MIMGU_mgv1a013729mg</name>
</gene>
<dbReference type="AlphaFoldDB" id="A0A022R5I9"/>
<evidence type="ECO:0000313" key="3">
    <source>
        <dbReference type="Proteomes" id="UP000030748"/>
    </source>
</evidence>